<evidence type="ECO:0000313" key="1">
    <source>
        <dbReference type="EMBL" id="ROT40959.1"/>
    </source>
</evidence>
<proteinExistence type="predicted"/>
<dbReference type="RefSeq" id="XP_028468765.1">
    <property type="nucleotide sequence ID" value="XM_028606526.1"/>
</dbReference>
<name>A0A3N2Q2G5_SODAK</name>
<protein>
    <submittedName>
        <fullName evidence="1">Uncharacterized protein</fullName>
    </submittedName>
</protein>
<accession>A0A3N2Q2G5</accession>
<dbReference type="EMBL" id="ML119052">
    <property type="protein sequence ID" value="ROT40959.1"/>
    <property type="molecule type" value="Genomic_DNA"/>
</dbReference>
<keyword evidence="2" id="KW-1185">Reference proteome</keyword>
<gene>
    <name evidence="1" type="ORF">SODALDRAFT_108610</name>
</gene>
<dbReference type="AlphaFoldDB" id="A0A3N2Q2G5"/>
<sequence>MTNKQRDHLRSRLLPGFASRCPVSPHPLNSACSFHDRRCCSLFFFYPYIASPPPCFVYLKAPKMILPIFCTIQAALWSFGETLYRSPSSSWSRSFYFQEFYRPFAFFLHFPSDRDSFSGVDLSFTKGVPRLLLAPASGAAMTNAQAGWPNYRSLLKPFSAQAKTPKSPHD</sequence>
<organism evidence="1 2">
    <name type="scientific">Sodiomyces alkalinus (strain CBS 110278 / VKM F-3762 / F11)</name>
    <name type="common">Alkaliphilic filamentous fungus</name>
    <dbReference type="NCBI Taxonomy" id="1314773"/>
    <lineage>
        <taxon>Eukaryota</taxon>
        <taxon>Fungi</taxon>
        <taxon>Dikarya</taxon>
        <taxon>Ascomycota</taxon>
        <taxon>Pezizomycotina</taxon>
        <taxon>Sordariomycetes</taxon>
        <taxon>Hypocreomycetidae</taxon>
        <taxon>Glomerellales</taxon>
        <taxon>Plectosphaerellaceae</taxon>
        <taxon>Sodiomyces</taxon>
    </lineage>
</organism>
<dbReference type="Proteomes" id="UP000272025">
    <property type="component" value="Unassembled WGS sequence"/>
</dbReference>
<reference evidence="1 2" key="1">
    <citation type="journal article" date="2018" name="Mol. Ecol.">
        <title>The obligate alkalophilic soda-lake fungus Sodiomyces alkalinus has shifted to a protein diet.</title>
        <authorList>
            <person name="Grum-Grzhimaylo A.A."/>
            <person name="Falkoski D.L."/>
            <person name="van den Heuvel J."/>
            <person name="Valero-Jimenez C.A."/>
            <person name="Min B."/>
            <person name="Choi I.G."/>
            <person name="Lipzen A."/>
            <person name="Daum C.G."/>
            <person name="Aanen D.K."/>
            <person name="Tsang A."/>
            <person name="Henrissat B."/>
            <person name="Bilanenko E.N."/>
            <person name="de Vries R.P."/>
            <person name="van Kan J.A.L."/>
            <person name="Grigoriev I.V."/>
            <person name="Debets A.J.M."/>
        </authorList>
    </citation>
    <scope>NUCLEOTIDE SEQUENCE [LARGE SCALE GENOMIC DNA]</scope>
    <source>
        <strain evidence="1 2">F11</strain>
    </source>
</reference>
<evidence type="ECO:0000313" key="2">
    <source>
        <dbReference type="Proteomes" id="UP000272025"/>
    </source>
</evidence>
<dbReference type="GeneID" id="39575004"/>